<dbReference type="InterPro" id="IPR011322">
    <property type="entry name" value="N-reg_PII-like_a/b"/>
</dbReference>
<comment type="caution">
    <text evidence="1">The sequence shown here is derived from an EMBL/GenBank/DDBJ whole genome shotgun (WGS) entry which is preliminary data.</text>
</comment>
<organism evidence="1 2">
    <name type="scientific">Mucilaginibacter antarcticus</name>
    <dbReference type="NCBI Taxonomy" id="1855725"/>
    <lineage>
        <taxon>Bacteria</taxon>
        <taxon>Pseudomonadati</taxon>
        <taxon>Bacteroidota</taxon>
        <taxon>Sphingobacteriia</taxon>
        <taxon>Sphingobacteriales</taxon>
        <taxon>Sphingobacteriaceae</taxon>
        <taxon>Mucilaginibacter</taxon>
    </lineage>
</organism>
<name>A0ABW5XLH2_9SPHI</name>
<keyword evidence="2" id="KW-1185">Reference proteome</keyword>
<dbReference type="RefSeq" id="WP_377124038.1">
    <property type="nucleotide sequence ID" value="NZ_JBHUON010000003.1"/>
</dbReference>
<dbReference type="Proteomes" id="UP001597601">
    <property type="component" value="Unassembled WGS sequence"/>
</dbReference>
<evidence type="ECO:0000313" key="1">
    <source>
        <dbReference type="EMBL" id="MFD2863977.1"/>
    </source>
</evidence>
<sequence>MNDDEKIITLDTYLDLMQAQIVLAKLESGGIAGFMDENAAGVYPLFASGLGGFKVKVFERDLEKCREILSQPEEPLAE</sequence>
<evidence type="ECO:0008006" key="3">
    <source>
        <dbReference type="Google" id="ProtNLM"/>
    </source>
</evidence>
<dbReference type="EMBL" id="JBHUON010000003">
    <property type="protein sequence ID" value="MFD2863977.1"/>
    <property type="molecule type" value="Genomic_DNA"/>
</dbReference>
<evidence type="ECO:0000313" key="2">
    <source>
        <dbReference type="Proteomes" id="UP001597601"/>
    </source>
</evidence>
<accession>A0ABW5XLH2</accession>
<dbReference type="SUPFAM" id="SSF54913">
    <property type="entry name" value="GlnB-like"/>
    <property type="match status" value="1"/>
</dbReference>
<protein>
    <recommendedName>
        <fullName evidence="3">Signal transducing protein</fullName>
    </recommendedName>
</protein>
<gene>
    <name evidence="1" type="ORF">ACFSYC_04685</name>
</gene>
<reference evidence="2" key="1">
    <citation type="journal article" date="2019" name="Int. J. Syst. Evol. Microbiol.">
        <title>The Global Catalogue of Microorganisms (GCM) 10K type strain sequencing project: providing services to taxonomists for standard genome sequencing and annotation.</title>
        <authorList>
            <consortium name="The Broad Institute Genomics Platform"/>
            <consortium name="The Broad Institute Genome Sequencing Center for Infectious Disease"/>
            <person name="Wu L."/>
            <person name="Ma J."/>
        </authorList>
    </citation>
    <scope>NUCLEOTIDE SEQUENCE [LARGE SCALE GENOMIC DNA]</scope>
    <source>
        <strain evidence="2">KCTC 52232</strain>
    </source>
</reference>
<proteinExistence type="predicted"/>